<dbReference type="GO" id="GO:0016811">
    <property type="term" value="F:hydrolase activity, acting on carbon-nitrogen (but not peptide) bonds, in linear amides"/>
    <property type="evidence" value="ECO:0007669"/>
    <property type="project" value="InterPro"/>
</dbReference>
<dbReference type="InterPro" id="IPR043146">
    <property type="entry name" value="Penicillin_amidase_N_B-knob"/>
</dbReference>
<accession>A0A4R7V1R8</accession>
<proteinExistence type="inferred from homology"/>
<dbReference type="Gene3D" id="1.10.1400.10">
    <property type="match status" value="1"/>
</dbReference>
<keyword evidence="2" id="KW-0378">Hydrolase</keyword>
<evidence type="ECO:0000256" key="3">
    <source>
        <dbReference type="ARBA" id="ARBA00023145"/>
    </source>
</evidence>
<dbReference type="InterPro" id="IPR002692">
    <property type="entry name" value="S45"/>
</dbReference>
<dbReference type="InterPro" id="IPR014395">
    <property type="entry name" value="Pen/GL7ACA/AHL_acylase"/>
</dbReference>
<dbReference type="EMBL" id="SOCP01000016">
    <property type="protein sequence ID" value="TDV43209.1"/>
    <property type="molecule type" value="Genomic_DNA"/>
</dbReference>
<feature type="region of interest" description="Disordered" evidence="5">
    <location>
        <begin position="242"/>
        <end position="286"/>
    </location>
</feature>
<comment type="similarity">
    <text evidence="1">Belongs to the peptidase S45 family.</text>
</comment>
<feature type="active site" description="Nucleophile" evidence="4">
    <location>
        <position position="310"/>
    </location>
</feature>
<feature type="compositionally biased region" description="Low complexity" evidence="5">
    <location>
        <begin position="259"/>
        <end position="273"/>
    </location>
</feature>
<dbReference type="Pfam" id="PF01804">
    <property type="entry name" value="Penicil_amidase"/>
    <property type="match status" value="1"/>
</dbReference>
<organism evidence="6 7">
    <name type="scientific">Actinophytocola oryzae</name>
    <dbReference type="NCBI Taxonomy" id="502181"/>
    <lineage>
        <taxon>Bacteria</taxon>
        <taxon>Bacillati</taxon>
        <taxon>Actinomycetota</taxon>
        <taxon>Actinomycetes</taxon>
        <taxon>Pseudonocardiales</taxon>
        <taxon>Pseudonocardiaceae</taxon>
    </lineage>
</organism>
<evidence type="ECO:0000256" key="1">
    <source>
        <dbReference type="ARBA" id="ARBA00006586"/>
    </source>
</evidence>
<dbReference type="Proteomes" id="UP000294927">
    <property type="component" value="Unassembled WGS sequence"/>
</dbReference>
<reference evidence="6 7" key="1">
    <citation type="submission" date="2019-03" db="EMBL/GenBank/DDBJ databases">
        <title>Genomic Encyclopedia of Archaeal and Bacterial Type Strains, Phase II (KMG-II): from individual species to whole genera.</title>
        <authorList>
            <person name="Goeker M."/>
        </authorList>
    </citation>
    <scope>NUCLEOTIDE SEQUENCE [LARGE SCALE GENOMIC DNA]</scope>
    <source>
        <strain evidence="6 7">DSM 45499</strain>
    </source>
</reference>
<protein>
    <submittedName>
        <fullName evidence="6">Penicillin amidase</fullName>
    </submittedName>
</protein>
<evidence type="ECO:0000313" key="6">
    <source>
        <dbReference type="EMBL" id="TDV43209.1"/>
    </source>
</evidence>
<dbReference type="GO" id="GO:0017000">
    <property type="term" value="P:antibiotic biosynthetic process"/>
    <property type="evidence" value="ECO:0007669"/>
    <property type="project" value="InterPro"/>
</dbReference>
<evidence type="ECO:0000313" key="7">
    <source>
        <dbReference type="Proteomes" id="UP000294927"/>
    </source>
</evidence>
<dbReference type="InterPro" id="IPR029055">
    <property type="entry name" value="Ntn_hydrolases_N"/>
</dbReference>
<dbReference type="Gene3D" id="1.10.439.10">
    <property type="entry name" value="Penicillin Amidohydrolase, domain 1"/>
    <property type="match status" value="1"/>
</dbReference>
<name>A0A4R7V1R8_9PSEU</name>
<evidence type="ECO:0000256" key="4">
    <source>
        <dbReference type="PIRSR" id="PIRSR001227-1"/>
    </source>
</evidence>
<dbReference type="PANTHER" id="PTHR34218">
    <property type="entry name" value="PEPTIDASE S45 PENICILLIN AMIDASE"/>
    <property type="match status" value="1"/>
</dbReference>
<dbReference type="InterPro" id="IPR023343">
    <property type="entry name" value="Penicillin_amidase_dom1"/>
</dbReference>
<dbReference type="OrthoDB" id="9759796at2"/>
<dbReference type="RefSeq" id="WP_133907104.1">
    <property type="nucleotide sequence ID" value="NZ_SOCP01000016.1"/>
</dbReference>
<dbReference type="Gene3D" id="2.30.120.10">
    <property type="match status" value="1"/>
</dbReference>
<keyword evidence="3" id="KW-0865">Zymogen</keyword>
<dbReference type="SUPFAM" id="SSF56235">
    <property type="entry name" value="N-terminal nucleophile aminohydrolases (Ntn hydrolases)"/>
    <property type="match status" value="1"/>
</dbReference>
<dbReference type="PANTHER" id="PTHR34218:SF4">
    <property type="entry name" value="ACYL-HOMOSERINE LACTONE ACYLASE QUIP"/>
    <property type="match status" value="1"/>
</dbReference>
<sequence>MHRKFGRVLGAGCAVVVSSALMAVLGGGYGPLPALGPALAPGQGVWSSATVGTSPTDETLRLPGMHRPATVSFDAGGFAAITAATDDDLFLAQGYVTARFRLTQLDLARRLGSGRLAELNGPAQLESDRFELRLGLLRTARAQWADTPRDSPAGRALLAYARGVNARLSELAADDQWPEIYQLTGARPAQWTPVDSLVVQGLLTQQLDFSTVPLDYALLWRTLGPERTMAWFPVQPVTKTAEQPYDLGPDPKLPPEPFAVPDANAAPPDEAPAQTTPGSAPPAMTPETATTLLTTVREQPVNTQHLHPNSNAWAANGPLVAGGGAVLAGDPHLPLSLPSYWFQVRLRSPGYDVAGGSVPGMPAVVIGRNAHVSWSITNAQTQATLYYVERTDPSRPGQYYWRGAWRDMEQARYTIDVRGGDPVPLTVDLTVHGPVMTVNDQRVSVTWMGNYPSPGLASLLSLNRASDFTEFHAALRDWRAPALNFVYADGGGNIGAVSAGYVPQVPEGVRQWLPMPGTGEADPVGTIPFSALPLVYNPPGHVVASTNQRSVGPDYPYYLGTSLDFDPGYRQSVILADLQAGQPNTTEDVTDLQADVTDSLAARLVPALLTALGDRRSPAADLLRGWDHTMREDSPAASVWFTFLRTYLRLVFQPWWEAYDVPVKTDPWVFDLSTMPAPLREALEQWTLHDPDNSAFTPPGGPPRDAATVMRAAFDEAVAELSSRLGPDPSTWAWGRSHQREIPSLTGTPGLGYGPYAADGDPWTVDAAVGGMTADFGPSWRMVVAWQGGEADALAIYPAGQSENPSSPLYDNLIPRWRRDEYLPLDGGPESALWTLEPAR</sequence>
<dbReference type="CDD" id="cd03747">
    <property type="entry name" value="Ntn_PGA_like"/>
    <property type="match status" value="1"/>
</dbReference>
<gene>
    <name evidence="6" type="ORF">CLV71_116143</name>
</gene>
<evidence type="ECO:0000256" key="2">
    <source>
        <dbReference type="ARBA" id="ARBA00022801"/>
    </source>
</evidence>
<evidence type="ECO:0000256" key="5">
    <source>
        <dbReference type="SAM" id="MobiDB-lite"/>
    </source>
</evidence>
<comment type="caution">
    <text evidence="6">The sequence shown here is derived from an EMBL/GenBank/DDBJ whole genome shotgun (WGS) entry which is preliminary data.</text>
</comment>
<dbReference type="PIRSF" id="PIRSF001227">
    <property type="entry name" value="Pen_acylase"/>
    <property type="match status" value="1"/>
</dbReference>
<dbReference type="AlphaFoldDB" id="A0A4R7V1R8"/>
<keyword evidence="7" id="KW-1185">Reference proteome</keyword>
<dbReference type="Gene3D" id="3.60.20.10">
    <property type="entry name" value="Glutamine Phosphoribosylpyrophosphate, subunit 1, domain 1"/>
    <property type="match status" value="1"/>
</dbReference>
<dbReference type="InterPro" id="IPR043147">
    <property type="entry name" value="Penicillin_amidase_A-knob"/>
</dbReference>